<dbReference type="InterPro" id="IPR050090">
    <property type="entry name" value="Tyrosine_recombinase_XerCD"/>
</dbReference>
<dbReference type="PANTHER" id="PTHR30349:SF41">
    <property type="entry name" value="INTEGRASE_RECOMBINASE PROTEIN MJ0367-RELATED"/>
    <property type="match status" value="1"/>
</dbReference>
<evidence type="ECO:0000313" key="7">
    <source>
        <dbReference type="EMBL" id="SBW05262.1"/>
    </source>
</evidence>
<dbReference type="GO" id="GO:0003677">
    <property type="term" value="F:DNA binding"/>
    <property type="evidence" value="ECO:0007669"/>
    <property type="project" value="UniProtKB-KW"/>
</dbReference>
<organism evidence="5">
    <name type="scientific">uncultured Dysgonomonas sp</name>
    <dbReference type="NCBI Taxonomy" id="206096"/>
    <lineage>
        <taxon>Bacteria</taxon>
        <taxon>Pseudomonadati</taxon>
        <taxon>Bacteroidota</taxon>
        <taxon>Bacteroidia</taxon>
        <taxon>Bacteroidales</taxon>
        <taxon>Dysgonomonadaceae</taxon>
        <taxon>Dysgonomonas</taxon>
        <taxon>environmental samples</taxon>
    </lineage>
</organism>
<dbReference type="EMBL" id="FLUL01000001">
    <property type="protein sequence ID" value="SBW05262.1"/>
    <property type="molecule type" value="Genomic_DNA"/>
</dbReference>
<dbReference type="GO" id="GO:0006310">
    <property type="term" value="P:DNA recombination"/>
    <property type="evidence" value="ECO:0007669"/>
    <property type="project" value="UniProtKB-KW"/>
</dbReference>
<evidence type="ECO:0000313" key="8">
    <source>
        <dbReference type="EMBL" id="SBW10340.1"/>
    </source>
</evidence>
<evidence type="ECO:0000256" key="3">
    <source>
        <dbReference type="ARBA" id="ARBA00023172"/>
    </source>
</evidence>
<evidence type="ECO:0000313" key="6">
    <source>
        <dbReference type="EMBL" id="SBV96209.1"/>
    </source>
</evidence>
<dbReference type="AlphaFoldDB" id="A0A212J358"/>
<dbReference type="PROSITE" id="PS51898">
    <property type="entry name" value="TYR_RECOMBINASE"/>
    <property type="match status" value="1"/>
</dbReference>
<sequence length="337" mass="39329">MNNIYYSGFSEDIIGLIEQKQTLGYKYKSQAMMLKRFDQFCLKKYPNATILDKEIVLHWVAVNRGEHPSTQETRLSPLNELARYIVRKGESAYILPKGVLAKKVKYTPYIFSDEEIKRLFATIDNGCLFCYEVPLRHIVMPIFFRLLYCCGLRVTEARLLKVQDVDLERGILTLTQTKLGKCRQIPLSLELLNHFREYSQKVHVFSTPQTWFFPGLKNNPMTSQNINRNLRRFLWKAGISHHGRTKVGERGAPCVHSLRHTFAVNCLRKWMQEGKDPNAYLPILQAYMGHTYYRDTAYYLHLSYDLVQDIRSNIEQTLGAIIPFNSSQNTISHEKYD</sequence>
<dbReference type="EMBL" id="FLUL01000002">
    <property type="protein sequence ID" value="SBW10340.1"/>
    <property type="molecule type" value="Genomic_DNA"/>
</dbReference>
<dbReference type="GO" id="GO:0015074">
    <property type="term" value="P:DNA integration"/>
    <property type="evidence" value="ECO:0007669"/>
    <property type="project" value="InterPro"/>
</dbReference>
<dbReference type="InterPro" id="IPR002104">
    <property type="entry name" value="Integrase_catalytic"/>
</dbReference>
<name>A0A212J358_9BACT</name>
<evidence type="ECO:0000259" key="4">
    <source>
        <dbReference type="PROSITE" id="PS51898"/>
    </source>
</evidence>
<dbReference type="InterPro" id="IPR011010">
    <property type="entry name" value="DNA_brk_join_enz"/>
</dbReference>
<dbReference type="Pfam" id="PF00589">
    <property type="entry name" value="Phage_integrase"/>
    <property type="match status" value="1"/>
</dbReference>
<dbReference type="InterPro" id="IPR013762">
    <property type="entry name" value="Integrase-like_cat_sf"/>
</dbReference>
<comment type="similarity">
    <text evidence="1">Belongs to the 'phage' integrase family.</text>
</comment>
<dbReference type="Gene3D" id="1.10.443.10">
    <property type="entry name" value="Intergrase catalytic core"/>
    <property type="match status" value="1"/>
</dbReference>
<keyword evidence="2" id="KW-0238">DNA-binding</keyword>
<protein>
    <recommendedName>
        <fullName evidence="4">Tyr recombinase domain-containing protein</fullName>
    </recommendedName>
</protein>
<evidence type="ECO:0000256" key="2">
    <source>
        <dbReference type="ARBA" id="ARBA00023125"/>
    </source>
</evidence>
<evidence type="ECO:0000313" key="5">
    <source>
        <dbReference type="EMBL" id="SBV93595.1"/>
    </source>
</evidence>
<evidence type="ECO:0000256" key="1">
    <source>
        <dbReference type="ARBA" id="ARBA00008857"/>
    </source>
</evidence>
<feature type="domain" description="Tyr recombinase" evidence="4">
    <location>
        <begin position="106"/>
        <end position="312"/>
    </location>
</feature>
<dbReference type="EMBL" id="FLUL01000001">
    <property type="protein sequence ID" value="SBV96209.1"/>
    <property type="molecule type" value="Genomic_DNA"/>
</dbReference>
<dbReference type="EMBL" id="FLUL01000001">
    <property type="protein sequence ID" value="SBV93595.1"/>
    <property type="molecule type" value="Genomic_DNA"/>
</dbReference>
<dbReference type="SUPFAM" id="SSF56349">
    <property type="entry name" value="DNA breaking-rejoining enzymes"/>
    <property type="match status" value="1"/>
</dbReference>
<keyword evidence="3" id="KW-0233">DNA recombination</keyword>
<reference evidence="5" key="1">
    <citation type="submission" date="2016-04" db="EMBL/GenBank/DDBJ databases">
        <authorList>
            <person name="Evans L.H."/>
            <person name="Alamgir A."/>
            <person name="Owens N."/>
            <person name="Weber N.D."/>
            <person name="Virtaneva K."/>
            <person name="Barbian K."/>
            <person name="Babar A."/>
            <person name="Rosenke K."/>
        </authorList>
    </citation>
    <scope>NUCLEOTIDE SEQUENCE</scope>
    <source>
        <strain evidence="5">86-2</strain>
    </source>
</reference>
<dbReference type="RefSeq" id="WP_296946935.1">
    <property type="nucleotide sequence ID" value="NZ_LT599021.1"/>
</dbReference>
<accession>A0A212J358</accession>
<proteinExistence type="inferred from homology"/>
<dbReference type="PANTHER" id="PTHR30349">
    <property type="entry name" value="PHAGE INTEGRASE-RELATED"/>
    <property type="match status" value="1"/>
</dbReference>
<gene>
    <name evidence="5" type="ORF">KL86DYS2_10569</name>
    <name evidence="6" type="ORF">KL86DYS2_11052</name>
    <name evidence="7" type="ORF">KL86DYS2_12759</name>
    <name evidence="8" type="ORF">KL86DYS2_20045</name>
</gene>